<dbReference type="eggNOG" id="COG1871">
    <property type="taxonomic scope" value="Bacteria"/>
</dbReference>
<comment type="function">
    <text evidence="3">Probably deamidates glutamine residues to glutamate on methyl-accepting chemotaxis receptors (MCPs), playing an important role in chemotaxis.</text>
</comment>
<proteinExistence type="inferred from homology"/>
<keyword evidence="1 3" id="KW-0145">Chemotaxis</keyword>
<keyword evidence="5" id="KW-1185">Reference proteome</keyword>
<dbReference type="KEGG" id="cwo:Cwoe_0061"/>
<dbReference type="GO" id="GO:0006935">
    <property type="term" value="P:chemotaxis"/>
    <property type="evidence" value="ECO:0007669"/>
    <property type="project" value="UniProtKB-UniRule"/>
</dbReference>
<accession>D3F414</accession>
<evidence type="ECO:0000313" key="5">
    <source>
        <dbReference type="Proteomes" id="UP000008229"/>
    </source>
</evidence>
<dbReference type="HOGENOM" id="CLU_087854_2_0_11"/>
<sequence>MRIVRMGELAVSATPGDELTSIGLGSCIGVALVDRARGVAALAHVMLPDATADLDAPAGKYADRAIPALVAAAEELGARRVRLEAVLVGGAQMFDVGVGSALDIGARNAVAVRAALQSARIPVRAEQVGGRRGRTMRVHVDPLHVTVKEAGGREAELWNGSPTARRSAAEVTH</sequence>
<dbReference type="AlphaFoldDB" id="D3F414"/>
<evidence type="ECO:0000256" key="2">
    <source>
        <dbReference type="ARBA" id="ARBA00022801"/>
    </source>
</evidence>
<dbReference type="InterPro" id="IPR011324">
    <property type="entry name" value="Cytotoxic_necrot_fac-like_cat"/>
</dbReference>
<dbReference type="Proteomes" id="UP000008229">
    <property type="component" value="Chromosome"/>
</dbReference>
<comment type="similarity">
    <text evidence="3">Belongs to the CheD family.</text>
</comment>
<dbReference type="EMBL" id="CP001854">
    <property type="protein sequence ID" value="ADB48497.1"/>
    <property type="molecule type" value="Genomic_DNA"/>
</dbReference>
<dbReference type="EC" id="3.5.1.44" evidence="3"/>
<dbReference type="Gene3D" id="3.30.1330.200">
    <property type="match status" value="1"/>
</dbReference>
<protein>
    <recommendedName>
        <fullName evidence="3">Probable chemoreceptor glutamine deamidase CheD</fullName>
        <ecNumber evidence="3">3.5.1.44</ecNumber>
    </recommendedName>
</protein>
<evidence type="ECO:0000256" key="3">
    <source>
        <dbReference type="HAMAP-Rule" id="MF_01440"/>
    </source>
</evidence>
<dbReference type="PANTHER" id="PTHR35147:SF1">
    <property type="entry name" value="CHEMORECEPTOR GLUTAMINE DEAMIDASE CHED-RELATED"/>
    <property type="match status" value="1"/>
</dbReference>
<evidence type="ECO:0000313" key="4">
    <source>
        <dbReference type="EMBL" id="ADB48497.1"/>
    </source>
</evidence>
<reference evidence="4 5" key="1">
    <citation type="journal article" date="2010" name="Stand. Genomic Sci.">
        <title>Complete genome sequence of Conexibacter woesei type strain (ID131577).</title>
        <authorList>
            <person name="Pukall R."/>
            <person name="Lapidus A."/>
            <person name="Glavina Del Rio T."/>
            <person name="Copeland A."/>
            <person name="Tice H."/>
            <person name="Cheng J.-F."/>
            <person name="Lucas S."/>
            <person name="Chen F."/>
            <person name="Nolan M."/>
            <person name="Bruce D."/>
            <person name="Goodwin L."/>
            <person name="Pitluck S."/>
            <person name="Mavromatis K."/>
            <person name="Ivanova N."/>
            <person name="Ovchinnikova G."/>
            <person name="Pati A."/>
            <person name="Chen A."/>
            <person name="Palaniappan K."/>
            <person name="Land M."/>
            <person name="Hauser L."/>
            <person name="Chang Y.-J."/>
            <person name="Jeffries C.D."/>
            <person name="Chain P."/>
            <person name="Meincke L."/>
            <person name="Sims D."/>
            <person name="Brettin T."/>
            <person name="Detter J.C."/>
            <person name="Rohde M."/>
            <person name="Goeker M."/>
            <person name="Bristow J."/>
            <person name="Eisen J.A."/>
            <person name="Markowitz V."/>
            <person name="Kyrpides N.C."/>
            <person name="Klenk H.-P."/>
            <person name="Hugenholtz P."/>
        </authorList>
    </citation>
    <scope>NUCLEOTIDE SEQUENCE [LARGE SCALE GENOMIC DNA]</scope>
    <source>
        <strain evidence="5">DSM 14684 / CIP 108061 / JCM 11494 / NBRC 100937 / ID131577</strain>
    </source>
</reference>
<dbReference type="GO" id="GO:0050568">
    <property type="term" value="F:protein-glutamine glutaminase activity"/>
    <property type="evidence" value="ECO:0007669"/>
    <property type="project" value="UniProtKB-UniRule"/>
</dbReference>
<gene>
    <name evidence="3" type="primary">cheD</name>
    <name evidence="4" type="ordered locus">Cwoe_0061</name>
</gene>
<organism evidence="4 5">
    <name type="scientific">Conexibacter woesei (strain DSM 14684 / CCUG 47730 / CIP 108061 / JCM 11494 / NBRC 100937 / ID131577)</name>
    <dbReference type="NCBI Taxonomy" id="469383"/>
    <lineage>
        <taxon>Bacteria</taxon>
        <taxon>Bacillati</taxon>
        <taxon>Actinomycetota</taxon>
        <taxon>Thermoleophilia</taxon>
        <taxon>Solirubrobacterales</taxon>
        <taxon>Conexibacteraceae</taxon>
        <taxon>Conexibacter</taxon>
    </lineage>
</organism>
<reference evidence="5" key="2">
    <citation type="submission" date="2010-01" db="EMBL/GenBank/DDBJ databases">
        <title>The complete genome of Conexibacter woesei DSM 14684.</title>
        <authorList>
            <consortium name="US DOE Joint Genome Institute (JGI-PGF)"/>
            <person name="Lucas S."/>
            <person name="Copeland A."/>
            <person name="Lapidus A."/>
            <person name="Glavina del Rio T."/>
            <person name="Dalin E."/>
            <person name="Tice H."/>
            <person name="Bruce D."/>
            <person name="Goodwin L."/>
            <person name="Pitluck S."/>
            <person name="Kyrpides N."/>
            <person name="Mavromatis K."/>
            <person name="Ivanova N."/>
            <person name="Mikhailova N."/>
            <person name="Chertkov O."/>
            <person name="Brettin T."/>
            <person name="Detter J.C."/>
            <person name="Han C."/>
            <person name="Larimer F."/>
            <person name="Land M."/>
            <person name="Hauser L."/>
            <person name="Markowitz V."/>
            <person name="Cheng J.-F."/>
            <person name="Hugenholtz P."/>
            <person name="Woyke T."/>
            <person name="Wu D."/>
            <person name="Pukall R."/>
            <person name="Steenblock K."/>
            <person name="Schneider S."/>
            <person name="Klenk H.-P."/>
            <person name="Eisen J.A."/>
        </authorList>
    </citation>
    <scope>NUCLEOTIDE SEQUENCE [LARGE SCALE GENOMIC DNA]</scope>
    <source>
        <strain evidence="5">DSM 14684 / CIP 108061 / JCM 11494 / NBRC 100937 / ID131577</strain>
    </source>
</reference>
<dbReference type="Pfam" id="PF03975">
    <property type="entry name" value="CheD"/>
    <property type="match status" value="1"/>
</dbReference>
<dbReference type="HAMAP" id="MF_01440">
    <property type="entry name" value="CheD"/>
    <property type="match status" value="1"/>
</dbReference>
<dbReference type="PANTHER" id="PTHR35147">
    <property type="entry name" value="CHEMORECEPTOR GLUTAMINE DEAMIDASE CHED-RELATED"/>
    <property type="match status" value="1"/>
</dbReference>
<evidence type="ECO:0000256" key="1">
    <source>
        <dbReference type="ARBA" id="ARBA00022500"/>
    </source>
</evidence>
<dbReference type="InterPro" id="IPR038592">
    <property type="entry name" value="CheD-like_sf"/>
</dbReference>
<keyword evidence="2 3" id="KW-0378">Hydrolase</keyword>
<dbReference type="SUPFAM" id="SSF64438">
    <property type="entry name" value="CNF1/YfiH-like putative cysteine hydrolases"/>
    <property type="match status" value="1"/>
</dbReference>
<dbReference type="STRING" id="469383.Cwoe_0061"/>
<name>D3F414_CONWI</name>
<comment type="catalytic activity">
    <reaction evidence="3">
        <text>L-glutaminyl-[protein] + H2O = L-glutamyl-[protein] + NH4(+)</text>
        <dbReference type="Rhea" id="RHEA:16441"/>
        <dbReference type="Rhea" id="RHEA-COMP:10207"/>
        <dbReference type="Rhea" id="RHEA-COMP:10208"/>
        <dbReference type="ChEBI" id="CHEBI:15377"/>
        <dbReference type="ChEBI" id="CHEBI:28938"/>
        <dbReference type="ChEBI" id="CHEBI:29973"/>
        <dbReference type="ChEBI" id="CHEBI:30011"/>
        <dbReference type="EC" id="3.5.1.44"/>
    </reaction>
</comment>
<dbReference type="CDD" id="cd16352">
    <property type="entry name" value="CheD"/>
    <property type="match status" value="1"/>
</dbReference>
<dbReference type="InterPro" id="IPR005659">
    <property type="entry name" value="Chemorcpt_Glu_NH3ase_CheD"/>
</dbReference>